<feature type="transmembrane region" description="Helical" evidence="12">
    <location>
        <begin position="116"/>
        <end position="134"/>
    </location>
</feature>
<evidence type="ECO:0000256" key="13">
    <source>
        <dbReference type="RuleBase" id="RU000483"/>
    </source>
</evidence>
<keyword evidence="3 12" id="KW-0813">Transport</keyword>
<dbReference type="InterPro" id="IPR023011">
    <property type="entry name" value="ATP_synth_F0_asu_AS"/>
</dbReference>
<sequence>MEHHAPTFEWLGLTFNGSNILMTIIAATIVFLIAVLATRTISMRPTGAQNVMEWIIDFVKNIIGSTMDWKTGSLFLPLGITLLMYVFVSNMLGLPFAIIVGDEHELWWKSPTADPVITLTLAAMVVALSHYYGVKLHGPKEYAKGFFKPMSFLFPLKVIEEFSNTLTLGLRLYGNIFAGEILLGLLAGLAVNGYETGIFSGIVGTLASVIPMMIWQAFSIFVGAIQAFIFTMLTMVYMAHKVSHDH</sequence>
<dbReference type="PRINTS" id="PR00123">
    <property type="entry name" value="ATPASEA"/>
</dbReference>
<dbReference type="Proteomes" id="UP000199159">
    <property type="component" value="Unassembled WGS sequence"/>
</dbReference>
<keyword evidence="10 12" id="KW-0472">Membrane</keyword>
<keyword evidence="5 12" id="KW-0138">CF(0)</keyword>
<dbReference type="NCBIfam" id="TIGR01131">
    <property type="entry name" value="ATP_synt_6_or_A"/>
    <property type="match status" value="1"/>
</dbReference>
<reference evidence="15" key="1">
    <citation type="submission" date="2016-10" db="EMBL/GenBank/DDBJ databases">
        <authorList>
            <person name="Varghese N."/>
            <person name="Submissions S."/>
        </authorList>
    </citation>
    <scope>NUCLEOTIDE SEQUENCE [LARGE SCALE GENOMIC DNA]</scope>
    <source>
        <strain evidence="15">IBRC-M10078</strain>
    </source>
</reference>
<dbReference type="EMBL" id="FNJU01000004">
    <property type="protein sequence ID" value="SDP60896.1"/>
    <property type="molecule type" value="Genomic_DNA"/>
</dbReference>
<proteinExistence type="inferred from homology"/>
<evidence type="ECO:0000256" key="2">
    <source>
        <dbReference type="ARBA" id="ARBA00006810"/>
    </source>
</evidence>
<dbReference type="InterPro" id="IPR000568">
    <property type="entry name" value="ATP_synth_F0_asu"/>
</dbReference>
<dbReference type="GO" id="GO:0042777">
    <property type="term" value="P:proton motive force-driven plasma membrane ATP synthesis"/>
    <property type="evidence" value="ECO:0007669"/>
    <property type="project" value="TreeGrafter"/>
</dbReference>
<keyword evidence="11 12" id="KW-0066">ATP synthesis</keyword>
<evidence type="ECO:0000256" key="5">
    <source>
        <dbReference type="ARBA" id="ARBA00022547"/>
    </source>
</evidence>
<dbReference type="FunFam" id="1.20.120.220:FF:000005">
    <property type="entry name" value="ATP synthase subunit a"/>
    <property type="match status" value="1"/>
</dbReference>
<dbReference type="GO" id="GO:0005886">
    <property type="term" value="C:plasma membrane"/>
    <property type="evidence" value="ECO:0007669"/>
    <property type="project" value="UniProtKB-SubCell"/>
</dbReference>
<dbReference type="PANTHER" id="PTHR42823:SF3">
    <property type="entry name" value="ATP SYNTHASE SUBUNIT A, CHLOROPLASTIC"/>
    <property type="match status" value="1"/>
</dbReference>
<keyword evidence="15" id="KW-1185">Reference proteome</keyword>
<dbReference type="HAMAP" id="MF_01393">
    <property type="entry name" value="ATP_synth_a_bact"/>
    <property type="match status" value="1"/>
</dbReference>
<dbReference type="NCBIfam" id="NF004479">
    <property type="entry name" value="PRK05815.1-4"/>
    <property type="match status" value="1"/>
</dbReference>
<dbReference type="RefSeq" id="WP_090853351.1">
    <property type="nucleotide sequence ID" value="NZ_FNJU01000004.1"/>
</dbReference>
<feature type="transmembrane region" description="Helical" evidence="12">
    <location>
        <begin position="172"/>
        <end position="194"/>
    </location>
</feature>
<dbReference type="CDD" id="cd00310">
    <property type="entry name" value="ATP-synt_Fo_a_6"/>
    <property type="match status" value="1"/>
</dbReference>
<evidence type="ECO:0000313" key="14">
    <source>
        <dbReference type="EMBL" id="SDP60896.1"/>
    </source>
</evidence>
<dbReference type="Gene3D" id="1.20.120.220">
    <property type="entry name" value="ATP synthase, F0 complex, subunit A"/>
    <property type="match status" value="1"/>
</dbReference>
<dbReference type="AlphaFoldDB" id="A0A1H0U4Z6"/>
<evidence type="ECO:0000256" key="11">
    <source>
        <dbReference type="ARBA" id="ARBA00023310"/>
    </source>
</evidence>
<feature type="transmembrane region" description="Helical" evidence="12">
    <location>
        <begin position="214"/>
        <end position="239"/>
    </location>
</feature>
<protein>
    <recommendedName>
        <fullName evidence="12 13">ATP synthase subunit a</fullName>
    </recommendedName>
    <alternativeName>
        <fullName evidence="12">ATP synthase F0 sector subunit a</fullName>
    </alternativeName>
    <alternativeName>
        <fullName evidence="12">F-ATPase subunit 6</fullName>
    </alternativeName>
</protein>
<feature type="transmembrane region" description="Helical" evidence="12">
    <location>
        <begin position="20"/>
        <end position="37"/>
    </location>
</feature>
<gene>
    <name evidence="12" type="primary">atpB</name>
    <name evidence="14" type="ORF">SAMN05216565_104135</name>
</gene>
<keyword evidence="7 12" id="KW-0375">Hydrogen ion transport</keyword>
<keyword evidence="6 12" id="KW-0812">Transmembrane</keyword>
<evidence type="ECO:0000256" key="3">
    <source>
        <dbReference type="ARBA" id="ARBA00022448"/>
    </source>
</evidence>
<dbReference type="SUPFAM" id="SSF81336">
    <property type="entry name" value="F1F0 ATP synthase subunit A"/>
    <property type="match status" value="1"/>
</dbReference>
<dbReference type="GO" id="GO:0045259">
    <property type="term" value="C:proton-transporting ATP synthase complex"/>
    <property type="evidence" value="ECO:0007669"/>
    <property type="project" value="UniProtKB-KW"/>
</dbReference>
<evidence type="ECO:0000256" key="12">
    <source>
        <dbReference type="HAMAP-Rule" id="MF_01393"/>
    </source>
</evidence>
<comment type="function">
    <text evidence="12 13">Key component of the proton channel; it plays a direct role in the translocation of protons across the membrane.</text>
</comment>
<dbReference type="InterPro" id="IPR035908">
    <property type="entry name" value="F0_ATP_A_sf"/>
</dbReference>
<dbReference type="OrthoDB" id="9789241at2"/>
<comment type="similarity">
    <text evidence="2 12 13">Belongs to the ATPase A chain family.</text>
</comment>
<keyword evidence="4 12" id="KW-1003">Cell membrane</keyword>
<comment type="subcellular location">
    <subcellularLocation>
        <location evidence="12 13">Cell membrane</location>
        <topology evidence="12 13">Multi-pass membrane protein</topology>
    </subcellularLocation>
    <subcellularLocation>
        <location evidence="1">Membrane</location>
        <topology evidence="1">Multi-pass membrane protein</topology>
    </subcellularLocation>
</comment>
<dbReference type="PANTHER" id="PTHR42823">
    <property type="entry name" value="ATP SYNTHASE SUBUNIT A, CHLOROPLASTIC"/>
    <property type="match status" value="1"/>
</dbReference>
<evidence type="ECO:0000313" key="15">
    <source>
        <dbReference type="Proteomes" id="UP000199159"/>
    </source>
</evidence>
<evidence type="ECO:0000256" key="4">
    <source>
        <dbReference type="ARBA" id="ARBA00022475"/>
    </source>
</evidence>
<evidence type="ECO:0000256" key="10">
    <source>
        <dbReference type="ARBA" id="ARBA00023136"/>
    </source>
</evidence>
<accession>A0A1H0U4Z6</accession>
<evidence type="ECO:0000256" key="8">
    <source>
        <dbReference type="ARBA" id="ARBA00022989"/>
    </source>
</evidence>
<evidence type="ECO:0000256" key="6">
    <source>
        <dbReference type="ARBA" id="ARBA00022692"/>
    </source>
</evidence>
<dbReference type="Pfam" id="PF00119">
    <property type="entry name" value="ATP-synt_A"/>
    <property type="match status" value="1"/>
</dbReference>
<keyword evidence="8 12" id="KW-1133">Transmembrane helix</keyword>
<keyword evidence="9 12" id="KW-0406">Ion transport</keyword>
<organism evidence="14 15">
    <name type="scientific">Litchfieldia salsa</name>
    <dbReference type="NCBI Taxonomy" id="930152"/>
    <lineage>
        <taxon>Bacteria</taxon>
        <taxon>Bacillati</taxon>
        <taxon>Bacillota</taxon>
        <taxon>Bacilli</taxon>
        <taxon>Bacillales</taxon>
        <taxon>Bacillaceae</taxon>
        <taxon>Litchfieldia</taxon>
    </lineage>
</organism>
<evidence type="ECO:0000256" key="1">
    <source>
        <dbReference type="ARBA" id="ARBA00004141"/>
    </source>
</evidence>
<evidence type="ECO:0000256" key="7">
    <source>
        <dbReference type="ARBA" id="ARBA00022781"/>
    </source>
</evidence>
<evidence type="ECO:0000256" key="9">
    <source>
        <dbReference type="ARBA" id="ARBA00023065"/>
    </source>
</evidence>
<dbReference type="PROSITE" id="PS00449">
    <property type="entry name" value="ATPASE_A"/>
    <property type="match status" value="1"/>
</dbReference>
<name>A0A1H0U4Z6_9BACI</name>
<dbReference type="STRING" id="930152.SAMN05216565_104135"/>
<feature type="transmembrane region" description="Helical" evidence="12">
    <location>
        <begin position="74"/>
        <end position="96"/>
    </location>
</feature>
<dbReference type="GO" id="GO:0046933">
    <property type="term" value="F:proton-transporting ATP synthase activity, rotational mechanism"/>
    <property type="evidence" value="ECO:0007669"/>
    <property type="project" value="UniProtKB-UniRule"/>
</dbReference>
<dbReference type="InterPro" id="IPR045082">
    <property type="entry name" value="ATP_syn_F0_a_bact/chloroplast"/>
</dbReference>